<dbReference type="OrthoDB" id="6432631at2759"/>
<keyword evidence="2" id="KW-0548">Nucleotidyltransferase</keyword>
<evidence type="ECO:0000313" key="2">
    <source>
        <dbReference type="EMBL" id="GFU37153.1"/>
    </source>
</evidence>
<keyword evidence="2" id="KW-0808">Transferase</keyword>
<comment type="caution">
    <text evidence="2">The sequence shown here is derived from an EMBL/GenBank/DDBJ whole genome shotgun (WGS) entry which is preliminary data.</text>
</comment>
<dbReference type="GO" id="GO:0003964">
    <property type="term" value="F:RNA-directed DNA polymerase activity"/>
    <property type="evidence" value="ECO:0007669"/>
    <property type="project" value="UniProtKB-KW"/>
</dbReference>
<feature type="signal peptide" evidence="1">
    <location>
        <begin position="1"/>
        <end position="28"/>
    </location>
</feature>
<dbReference type="EMBL" id="BMAW01034875">
    <property type="protein sequence ID" value="GFU37153.1"/>
    <property type="molecule type" value="Genomic_DNA"/>
</dbReference>
<organism evidence="2 3">
    <name type="scientific">Nephila pilipes</name>
    <name type="common">Giant wood spider</name>
    <name type="synonym">Nephila maculata</name>
    <dbReference type="NCBI Taxonomy" id="299642"/>
    <lineage>
        <taxon>Eukaryota</taxon>
        <taxon>Metazoa</taxon>
        <taxon>Ecdysozoa</taxon>
        <taxon>Arthropoda</taxon>
        <taxon>Chelicerata</taxon>
        <taxon>Arachnida</taxon>
        <taxon>Araneae</taxon>
        <taxon>Araneomorphae</taxon>
        <taxon>Entelegynae</taxon>
        <taxon>Araneoidea</taxon>
        <taxon>Nephilidae</taxon>
        <taxon>Nephila</taxon>
    </lineage>
</organism>
<protein>
    <submittedName>
        <fullName evidence="2">Reverse transcriptase domain-containing protein</fullName>
    </submittedName>
</protein>
<dbReference type="AlphaFoldDB" id="A0A8X6QUI2"/>
<keyword evidence="3" id="KW-1185">Reference proteome</keyword>
<reference evidence="2" key="1">
    <citation type="submission" date="2020-08" db="EMBL/GenBank/DDBJ databases">
        <title>Multicomponent nature underlies the extraordinary mechanical properties of spider dragline silk.</title>
        <authorList>
            <person name="Kono N."/>
            <person name="Nakamura H."/>
            <person name="Mori M."/>
            <person name="Yoshida Y."/>
            <person name="Ohtoshi R."/>
            <person name="Malay A.D."/>
            <person name="Moran D.A.P."/>
            <person name="Tomita M."/>
            <person name="Numata K."/>
            <person name="Arakawa K."/>
        </authorList>
    </citation>
    <scope>NUCLEOTIDE SEQUENCE</scope>
</reference>
<keyword evidence="2" id="KW-0695">RNA-directed DNA polymerase</keyword>
<accession>A0A8X6QUI2</accession>
<feature type="chain" id="PRO_5036442262" evidence="1">
    <location>
        <begin position="29"/>
        <end position="254"/>
    </location>
</feature>
<name>A0A8X6QUI2_NEPPI</name>
<proteinExistence type="predicted"/>
<evidence type="ECO:0000313" key="3">
    <source>
        <dbReference type="Proteomes" id="UP000887013"/>
    </source>
</evidence>
<keyword evidence="1" id="KW-0732">Signal</keyword>
<sequence length="254" mass="28854">MHQGVPQRYVLSPTLFALFLAGMEQVVPESCEIGIFADDIVVWKSGSVLGNLFLNHQPLTVDKHPKYLGFVLDNEILIRPILEYGYPIYCCASDSNLQKLEQVQLSAAQIITSLRNSCPNDIVLYEADLQPLGFRSACMVKYYNKLCSLSSRNRISAFLRVKSNNKRLKRNSSFSQVLTTNFISGAVKQHHLTQCFDPSKNLTGVFFHTNLPVRVNKQIDLPTYLNLLLTRFLSGHLRTMKYSEGFKHFETSTK</sequence>
<gene>
    <name evidence="2" type="primary">AVEN_148983_1</name>
    <name evidence="2" type="ORF">NPIL_591891</name>
</gene>
<evidence type="ECO:0000256" key="1">
    <source>
        <dbReference type="SAM" id="SignalP"/>
    </source>
</evidence>
<dbReference type="Proteomes" id="UP000887013">
    <property type="component" value="Unassembled WGS sequence"/>
</dbReference>